<dbReference type="InterPro" id="IPR005467">
    <property type="entry name" value="His_kinase_dom"/>
</dbReference>
<dbReference type="Pfam" id="PF02518">
    <property type="entry name" value="HATPase_c"/>
    <property type="match status" value="1"/>
</dbReference>
<dbReference type="EC" id="2.7.13.3" evidence="2"/>
<evidence type="ECO:0000313" key="5">
    <source>
        <dbReference type="Proteomes" id="UP001156690"/>
    </source>
</evidence>
<dbReference type="SMART" id="SM00065">
    <property type="entry name" value="GAF"/>
    <property type="match status" value="1"/>
</dbReference>
<dbReference type="InterPro" id="IPR029016">
    <property type="entry name" value="GAF-like_dom_sf"/>
</dbReference>
<sequence>MDKILENKRLAELERFEILDTPSDGAFDNISALAAYILKTPIAIVSLVDKNRIWFKSHHGLEINQIDREPGLCSSAIMDDSAYIVRDAKVDPRTLSNSLVAGEFGLQFYAGVPLKTSTNCNLGTLCVIDFEPREITQEEIDLLEKMAKLVMDQMELRLASRKIADLHQELMHETHEKEKEHKEKISSQNKLNESQIALVREEKKSALNSMITGICHHINTPLSNLSLSLELTRENTNKLMNNASVREGKVAFRKSDHDALNGSMEISSRAEEQIRAIIDRTKFLNPQELSIVADNIKFEEVVKFSLAYLRQHRVSPINLIKNYKRDIRLLTSPYILATALSILFENVIDHAYSDQREVSISISIQSRANGEFAVQIEDFGVGIPETQSNQIFDPFFSGELCREHHGLGLAICKTMLEELLGASITLLNKESSGCLFEIILPPTRDMY</sequence>
<dbReference type="Gene3D" id="3.30.565.10">
    <property type="entry name" value="Histidine kinase-like ATPase, C-terminal domain"/>
    <property type="match status" value="1"/>
</dbReference>
<keyword evidence="5" id="KW-1185">Reference proteome</keyword>
<dbReference type="AlphaFoldDB" id="A0AAV5NNP9"/>
<dbReference type="RefSeq" id="WP_185829829.1">
    <property type="nucleotide sequence ID" value="NZ_AP025145.1"/>
</dbReference>
<protein>
    <recommendedName>
        <fullName evidence="2">histidine kinase</fullName>
        <ecNumber evidence="2">2.7.13.3</ecNumber>
    </recommendedName>
</protein>
<dbReference type="SMART" id="SM00387">
    <property type="entry name" value="HATPase_c"/>
    <property type="match status" value="1"/>
</dbReference>
<dbReference type="PROSITE" id="PS50109">
    <property type="entry name" value="HIS_KIN"/>
    <property type="match status" value="1"/>
</dbReference>
<organism evidence="4 5">
    <name type="scientific">Vibrio penaeicida</name>
    <dbReference type="NCBI Taxonomy" id="104609"/>
    <lineage>
        <taxon>Bacteria</taxon>
        <taxon>Pseudomonadati</taxon>
        <taxon>Pseudomonadota</taxon>
        <taxon>Gammaproteobacteria</taxon>
        <taxon>Vibrionales</taxon>
        <taxon>Vibrionaceae</taxon>
        <taxon>Vibrio</taxon>
    </lineage>
</organism>
<comment type="caution">
    <text evidence="4">The sequence shown here is derived from an EMBL/GenBank/DDBJ whole genome shotgun (WGS) entry which is preliminary data.</text>
</comment>
<gene>
    <name evidence="4" type="ORF">GCM10007932_16560</name>
</gene>
<evidence type="ECO:0000256" key="2">
    <source>
        <dbReference type="ARBA" id="ARBA00012438"/>
    </source>
</evidence>
<dbReference type="InterPro" id="IPR003594">
    <property type="entry name" value="HATPase_dom"/>
</dbReference>
<dbReference type="SUPFAM" id="SSF55781">
    <property type="entry name" value="GAF domain-like"/>
    <property type="match status" value="1"/>
</dbReference>
<comment type="catalytic activity">
    <reaction evidence="1">
        <text>ATP + protein L-histidine = ADP + protein N-phospho-L-histidine.</text>
        <dbReference type="EC" id="2.7.13.3"/>
    </reaction>
</comment>
<evidence type="ECO:0000256" key="1">
    <source>
        <dbReference type="ARBA" id="ARBA00000085"/>
    </source>
</evidence>
<dbReference type="Proteomes" id="UP001156690">
    <property type="component" value="Unassembled WGS sequence"/>
</dbReference>
<proteinExistence type="predicted"/>
<dbReference type="SUPFAM" id="SSF55874">
    <property type="entry name" value="ATPase domain of HSP90 chaperone/DNA topoisomerase II/histidine kinase"/>
    <property type="match status" value="1"/>
</dbReference>
<dbReference type="PRINTS" id="PR00344">
    <property type="entry name" value="BCTRLSENSOR"/>
</dbReference>
<dbReference type="Pfam" id="PF01590">
    <property type="entry name" value="GAF"/>
    <property type="match status" value="1"/>
</dbReference>
<feature type="domain" description="Histidine kinase" evidence="3">
    <location>
        <begin position="213"/>
        <end position="444"/>
    </location>
</feature>
<dbReference type="EMBL" id="BSNX01000013">
    <property type="protein sequence ID" value="GLQ72296.1"/>
    <property type="molecule type" value="Genomic_DNA"/>
</dbReference>
<dbReference type="InterPro" id="IPR004358">
    <property type="entry name" value="Sig_transdc_His_kin-like_C"/>
</dbReference>
<dbReference type="Gene3D" id="3.30.450.40">
    <property type="match status" value="1"/>
</dbReference>
<dbReference type="Gene3D" id="1.10.287.130">
    <property type="match status" value="1"/>
</dbReference>
<accession>A0AAV5NNP9</accession>
<dbReference type="InterPro" id="IPR003018">
    <property type="entry name" value="GAF"/>
</dbReference>
<reference evidence="5" key="1">
    <citation type="journal article" date="2019" name="Int. J. Syst. Evol. Microbiol.">
        <title>The Global Catalogue of Microorganisms (GCM) 10K type strain sequencing project: providing services to taxonomists for standard genome sequencing and annotation.</title>
        <authorList>
            <consortium name="The Broad Institute Genomics Platform"/>
            <consortium name="The Broad Institute Genome Sequencing Center for Infectious Disease"/>
            <person name="Wu L."/>
            <person name="Ma J."/>
        </authorList>
    </citation>
    <scope>NUCLEOTIDE SEQUENCE [LARGE SCALE GENOMIC DNA]</scope>
    <source>
        <strain evidence="5">NBRC 15640</strain>
    </source>
</reference>
<dbReference type="PANTHER" id="PTHR43102:SF2">
    <property type="entry name" value="GAF DOMAIN-CONTAINING PROTEIN"/>
    <property type="match status" value="1"/>
</dbReference>
<evidence type="ECO:0000259" key="3">
    <source>
        <dbReference type="PROSITE" id="PS50109"/>
    </source>
</evidence>
<dbReference type="PANTHER" id="PTHR43102">
    <property type="entry name" value="SLR1143 PROTEIN"/>
    <property type="match status" value="1"/>
</dbReference>
<evidence type="ECO:0000313" key="4">
    <source>
        <dbReference type="EMBL" id="GLQ72296.1"/>
    </source>
</evidence>
<name>A0AAV5NNP9_9VIBR</name>
<dbReference type="InterPro" id="IPR036890">
    <property type="entry name" value="HATPase_C_sf"/>
</dbReference>
<dbReference type="GO" id="GO:0004673">
    <property type="term" value="F:protein histidine kinase activity"/>
    <property type="evidence" value="ECO:0007669"/>
    <property type="project" value="UniProtKB-EC"/>
</dbReference>